<dbReference type="GO" id="GO:0008460">
    <property type="term" value="F:dTDP-glucose 4,6-dehydratase activity"/>
    <property type="evidence" value="ECO:0007669"/>
    <property type="project" value="UniProtKB-EC"/>
</dbReference>
<dbReference type="Gene3D" id="3.90.25.10">
    <property type="entry name" value="UDP-galactose 4-epimerase, domain 1"/>
    <property type="match status" value="1"/>
</dbReference>
<dbReference type="InterPro" id="IPR036291">
    <property type="entry name" value="NAD(P)-bd_dom_sf"/>
</dbReference>
<gene>
    <name evidence="1" type="ORF">MECH1_V1_2888</name>
</gene>
<name>A0ABM9NM01_9GAMM</name>
<evidence type="ECO:0000313" key="1">
    <source>
        <dbReference type="EMBL" id="CAL1241664.1"/>
    </source>
</evidence>
<proteinExistence type="predicted"/>
<accession>A0ABM9NM01</accession>
<protein>
    <submittedName>
        <fullName evidence="1">dTDP-glucose 4,6-dehydratase</fullName>
        <ecNumber evidence="1">4.2.1.46</ecNumber>
    </submittedName>
</protein>
<sequence>MTRLRALGWKARTGLKEGIGKTYRWFLDHRDDYRGQS</sequence>
<keyword evidence="2" id="KW-1185">Reference proteome</keyword>
<dbReference type="Gene3D" id="3.40.50.720">
    <property type="entry name" value="NAD(P)-binding Rossmann-like Domain"/>
    <property type="match status" value="1"/>
</dbReference>
<dbReference type="SUPFAM" id="SSF51735">
    <property type="entry name" value="NAD(P)-binding Rossmann-fold domains"/>
    <property type="match status" value="1"/>
</dbReference>
<organism evidence="1 2">
    <name type="scientific">Candidatus Methylocalor cossyra</name>
    <dbReference type="NCBI Taxonomy" id="3108543"/>
    <lineage>
        <taxon>Bacteria</taxon>
        <taxon>Pseudomonadati</taxon>
        <taxon>Pseudomonadota</taxon>
        <taxon>Gammaproteobacteria</taxon>
        <taxon>Methylococcales</taxon>
        <taxon>Methylococcaceae</taxon>
        <taxon>Candidatus Methylocalor</taxon>
    </lineage>
</organism>
<dbReference type="Proteomes" id="UP001497493">
    <property type="component" value="Chromosome"/>
</dbReference>
<dbReference type="EC" id="4.2.1.46" evidence="1"/>
<dbReference type="EMBL" id="OZ026884">
    <property type="protein sequence ID" value="CAL1241664.1"/>
    <property type="molecule type" value="Genomic_DNA"/>
</dbReference>
<keyword evidence="1" id="KW-0456">Lyase</keyword>
<evidence type="ECO:0000313" key="2">
    <source>
        <dbReference type="Proteomes" id="UP001497493"/>
    </source>
</evidence>
<reference evidence="1 2" key="1">
    <citation type="submission" date="2024-04" db="EMBL/GenBank/DDBJ databases">
        <authorList>
            <person name="Cremers G."/>
        </authorList>
    </citation>
    <scope>NUCLEOTIDE SEQUENCE [LARGE SCALE GENOMIC DNA]</scope>
    <source>
        <strain evidence="1">MeCH1-AG</strain>
    </source>
</reference>